<gene>
    <name evidence="1" type="ORF">B7C51_21210</name>
</gene>
<dbReference type="AlphaFoldDB" id="A0A1V0UX43"/>
<dbReference type="Proteomes" id="UP000192727">
    <property type="component" value="Chromosome"/>
</dbReference>
<dbReference type="EMBL" id="CP020557">
    <property type="protein sequence ID" value="ARF69814.1"/>
    <property type="molecule type" value="Genomic_DNA"/>
</dbReference>
<dbReference type="Pfam" id="PF06089">
    <property type="entry name" value="Asparaginase_II"/>
    <property type="match status" value="1"/>
</dbReference>
<evidence type="ECO:0000313" key="1">
    <source>
        <dbReference type="EMBL" id="ARF69814.1"/>
    </source>
</evidence>
<dbReference type="RefSeq" id="WP_083041237.1">
    <property type="nucleotide sequence ID" value="NZ_CP020557.1"/>
</dbReference>
<sequence length="335" mass="35909">MNSSEMILRVTRGPLTESIHHGHIVAIRWDGSLVHHLGNPELVTFVRSTAKLIQAIPVITSGAADHFHLNDAEIALCCASHNGERVHTDTALSMLQKIGRVPEDLQCGAHAPYHKPTADAMGKKGIDPTALHNNCSGKHSAMLALAAHLGVSHEHYMEPEHPVQQLMLQAVSSMTGVAAAEIPLGVDGCGVPVFGLALSRLALAYARLGKPERLPAVIAEASARIIRALRRCPEMLAGSDRFDTQLISVTKGRILGKMGAEGVFAVTVPDEGLALVLKVEDGAQRALYPVVTEALSQLGLLSAEEKRALAAFHRPVLRNWKGTIIGELVPDFTLR</sequence>
<proteinExistence type="predicted"/>
<accession>A0A1V0UX43</accession>
<name>A0A1V0UX43_9BACL</name>
<dbReference type="InterPro" id="IPR010349">
    <property type="entry name" value="Asparaginase_II"/>
</dbReference>
<organism evidence="1 2">
    <name type="scientific">Paenibacillus larvae subsp. pulvifaciens</name>
    <dbReference type="NCBI Taxonomy" id="1477"/>
    <lineage>
        <taxon>Bacteria</taxon>
        <taxon>Bacillati</taxon>
        <taxon>Bacillota</taxon>
        <taxon>Bacilli</taxon>
        <taxon>Bacillales</taxon>
        <taxon>Paenibacillaceae</taxon>
        <taxon>Paenibacillus</taxon>
    </lineage>
</organism>
<dbReference type="PANTHER" id="PTHR42110">
    <property type="entry name" value="L-ASPARAGINASE, PUTATIVE (AFU_ORTHOLOGUE AFUA_3G11890)-RELATED"/>
    <property type="match status" value="1"/>
</dbReference>
<evidence type="ECO:0000313" key="2">
    <source>
        <dbReference type="Proteomes" id="UP000192727"/>
    </source>
</evidence>
<dbReference type="PANTHER" id="PTHR42110:SF1">
    <property type="entry name" value="L-ASPARAGINASE, PUTATIVE (AFU_ORTHOLOGUE AFUA_3G11890)-RELATED"/>
    <property type="match status" value="1"/>
</dbReference>
<protein>
    <submittedName>
        <fullName evidence="1">Asparaginase</fullName>
    </submittedName>
</protein>
<reference evidence="1 2" key="1">
    <citation type="submission" date="2017-03" db="EMBL/GenBank/DDBJ databases">
        <title>Paenibacillus larvae genome sequencing.</title>
        <authorList>
            <person name="Dingman D.W."/>
        </authorList>
    </citation>
    <scope>NUCLEOTIDE SEQUENCE [LARGE SCALE GENOMIC DNA]</scope>
    <source>
        <strain evidence="1 2">SAG 10367</strain>
    </source>
</reference>